<name>A1R1X2_PAEAT</name>
<dbReference type="KEGG" id="aau:AAur_0426"/>
<keyword evidence="1" id="KW-0812">Transmembrane</keyword>
<dbReference type="EMBL" id="CP000474">
    <property type="protein sequence ID" value="ABM07896.1"/>
    <property type="molecule type" value="Genomic_DNA"/>
</dbReference>
<dbReference type="Proteomes" id="UP000000637">
    <property type="component" value="Chromosome"/>
</dbReference>
<dbReference type="STRING" id="290340.AAur_0426"/>
<gene>
    <name evidence="2" type="ordered locus">AAur_0426</name>
</gene>
<feature type="transmembrane region" description="Helical" evidence="1">
    <location>
        <begin position="214"/>
        <end position="239"/>
    </location>
</feature>
<protein>
    <submittedName>
        <fullName evidence="2">Uncharacterized protein</fullName>
    </submittedName>
</protein>
<keyword evidence="1" id="KW-0472">Membrane</keyword>
<organism evidence="2 3">
    <name type="scientific">Paenarthrobacter aurescens (strain TC1)</name>
    <dbReference type="NCBI Taxonomy" id="290340"/>
    <lineage>
        <taxon>Bacteria</taxon>
        <taxon>Bacillati</taxon>
        <taxon>Actinomycetota</taxon>
        <taxon>Actinomycetes</taxon>
        <taxon>Micrococcales</taxon>
        <taxon>Micrococcaceae</taxon>
        <taxon>Paenarthrobacter</taxon>
    </lineage>
</organism>
<keyword evidence="1" id="KW-1133">Transmembrane helix</keyword>
<evidence type="ECO:0000313" key="2">
    <source>
        <dbReference type="EMBL" id="ABM07896.1"/>
    </source>
</evidence>
<accession>A1R1X2</accession>
<proteinExistence type="predicted"/>
<sequence>MDVELHFRPSSSLTSFDMFLKGDIGAAVPPEQAGDLMIGFCGAMKDVQLRRASDGEELTFDSPIAPSDKDLFVGSVGLDFSLNNDCVMTVVSKRDFKDQTLGEAGVGWAVSLEGETTAPTEAVAGAQHRYAFPRIATLTLPVEILNIESVTAESVVSITPNDLPADYVPTVSSPEVEDPTAPTWSLPLQSADRAAGFELNGIDKRHEAAVQRDLFLASASAGTAGGGLIWFFGAAGPFVDALLRKFRRNEAPFIEEAGELTPPPASGDDVRDSPTCRHLVAASLLSGFVGSTLAWLVSRRKS</sequence>
<keyword evidence="3" id="KW-1185">Reference proteome</keyword>
<dbReference type="HOGENOM" id="CLU_920242_0_0_11"/>
<feature type="transmembrane region" description="Helical" evidence="1">
    <location>
        <begin position="279"/>
        <end position="297"/>
    </location>
</feature>
<evidence type="ECO:0000256" key="1">
    <source>
        <dbReference type="SAM" id="Phobius"/>
    </source>
</evidence>
<dbReference type="AlphaFoldDB" id="A1R1X2"/>
<reference evidence="2 3" key="1">
    <citation type="journal article" date="2006" name="PLoS Genet.">
        <title>Secrets of soil survival revealed by the genome sequence of Arthrobacter aurescens TC1.</title>
        <authorList>
            <person name="Mongodin E.F."/>
            <person name="Shapir N."/>
            <person name="Daugherty S.C."/>
            <person name="DeBoy R.T."/>
            <person name="Emerson J.B."/>
            <person name="Shvartzbeyn A."/>
            <person name="Radune D."/>
            <person name="Vamathevan J."/>
            <person name="Riggs F."/>
            <person name="Grinberg V."/>
            <person name="Khouri H."/>
            <person name="Wackett L.P."/>
            <person name="Nelson K.E."/>
            <person name="Sadowsky M.J."/>
        </authorList>
    </citation>
    <scope>NUCLEOTIDE SEQUENCE [LARGE SCALE GENOMIC DNA]</scope>
    <source>
        <strain evidence="2 3">TC1</strain>
    </source>
</reference>
<evidence type="ECO:0000313" key="3">
    <source>
        <dbReference type="Proteomes" id="UP000000637"/>
    </source>
</evidence>